<comment type="caution">
    <text evidence="4">The sequence shown here is derived from an EMBL/GenBank/DDBJ whole genome shotgun (WGS) entry which is preliminary data.</text>
</comment>
<dbReference type="Proteomes" id="UP001589611">
    <property type="component" value="Unassembled WGS sequence"/>
</dbReference>
<dbReference type="PANTHER" id="PTHR46553:SF3">
    <property type="entry name" value="ADENINE NUCLEOTIDE ALPHA HYDROLASES-LIKE SUPERFAMILY PROTEIN"/>
    <property type="match status" value="1"/>
</dbReference>
<dbReference type="Pfam" id="PF00582">
    <property type="entry name" value="Usp"/>
    <property type="match status" value="1"/>
</dbReference>
<sequence length="168" mass="17553">MSRQADKRPIIVAVDGSPSSIEALRKASELARALDAPLEAVTAWQFPMGFDGAGYATQTWSPEAESQTLLNSAIETAFPDGPPADLRLTVTAGPAAGVLIDKSNDAAMLVMGSRGRGGFAGLLLGSVSTACAQHAHCPVLIMRGPERPSKKTKKTKNRGAVEDLQPTV</sequence>
<dbReference type="SUPFAM" id="SSF52402">
    <property type="entry name" value="Adenine nucleotide alpha hydrolases-like"/>
    <property type="match status" value="1"/>
</dbReference>
<dbReference type="PANTHER" id="PTHR46553">
    <property type="entry name" value="ADENINE NUCLEOTIDE ALPHA HYDROLASES-LIKE SUPERFAMILY PROTEIN"/>
    <property type="match status" value="1"/>
</dbReference>
<evidence type="ECO:0000313" key="5">
    <source>
        <dbReference type="Proteomes" id="UP001589611"/>
    </source>
</evidence>
<feature type="region of interest" description="Disordered" evidence="2">
    <location>
        <begin position="144"/>
        <end position="168"/>
    </location>
</feature>
<dbReference type="InterPro" id="IPR014729">
    <property type="entry name" value="Rossmann-like_a/b/a_fold"/>
</dbReference>
<dbReference type="InterPro" id="IPR006015">
    <property type="entry name" value="Universal_stress_UspA"/>
</dbReference>
<dbReference type="EMBL" id="JBHMBE010000002">
    <property type="protein sequence ID" value="MFB9645403.1"/>
    <property type="molecule type" value="Genomic_DNA"/>
</dbReference>
<evidence type="ECO:0000259" key="3">
    <source>
        <dbReference type="Pfam" id="PF00582"/>
    </source>
</evidence>
<comment type="similarity">
    <text evidence="1">Belongs to the universal stress protein A family.</text>
</comment>
<evidence type="ECO:0000256" key="1">
    <source>
        <dbReference type="ARBA" id="ARBA00008791"/>
    </source>
</evidence>
<name>A0ABV5SYH8_9MICO</name>
<dbReference type="Gene3D" id="3.40.50.620">
    <property type="entry name" value="HUPs"/>
    <property type="match status" value="1"/>
</dbReference>
<dbReference type="InterPro" id="IPR006016">
    <property type="entry name" value="UspA"/>
</dbReference>
<feature type="domain" description="UspA" evidence="3">
    <location>
        <begin position="8"/>
        <end position="143"/>
    </location>
</feature>
<evidence type="ECO:0000313" key="4">
    <source>
        <dbReference type="EMBL" id="MFB9645403.1"/>
    </source>
</evidence>
<accession>A0ABV5SYH8</accession>
<gene>
    <name evidence="4" type="ORF">ACFFPJ_06300</name>
</gene>
<protein>
    <submittedName>
        <fullName evidence="4">Universal stress protein</fullName>
    </submittedName>
</protein>
<proteinExistence type="inferred from homology"/>
<organism evidence="4 5">
    <name type="scientific">Microbacterium terregens</name>
    <dbReference type="NCBI Taxonomy" id="69363"/>
    <lineage>
        <taxon>Bacteria</taxon>
        <taxon>Bacillati</taxon>
        <taxon>Actinomycetota</taxon>
        <taxon>Actinomycetes</taxon>
        <taxon>Micrococcales</taxon>
        <taxon>Microbacteriaceae</taxon>
        <taxon>Microbacterium</taxon>
    </lineage>
</organism>
<dbReference type="RefSeq" id="WP_344714471.1">
    <property type="nucleotide sequence ID" value="NZ_BAAAWH010000001.1"/>
</dbReference>
<reference evidence="4 5" key="1">
    <citation type="submission" date="2024-09" db="EMBL/GenBank/DDBJ databases">
        <authorList>
            <person name="Sun Q."/>
            <person name="Mori K."/>
        </authorList>
    </citation>
    <scope>NUCLEOTIDE SEQUENCE [LARGE SCALE GENOMIC DNA]</scope>
    <source>
        <strain evidence="4 5">JCM 1342</strain>
    </source>
</reference>
<evidence type="ECO:0000256" key="2">
    <source>
        <dbReference type="SAM" id="MobiDB-lite"/>
    </source>
</evidence>
<keyword evidence="5" id="KW-1185">Reference proteome</keyword>
<dbReference type="PRINTS" id="PR01438">
    <property type="entry name" value="UNVRSLSTRESS"/>
</dbReference>